<organism evidence="3 4">
    <name type="scientific">Seinonella peptonophila</name>
    <dbReference type="NCBI Taxonomy" id="112248"/>
    <lineage>
        <taxon>Bacteria</taxon>
        <taxon>Bacillati</taxon>
        <taxon>Bacillota</taxon>
        <taxon>Bacilli</taxon>
        <taxon>Bacillales</taxon>
        <taxon>Thermoactinomycetaceae</taxon>
        <taxon>Seinonella</taxon>
    </lineage>
</organism>
<evidence type="ECO:0000259" key="2">
    <source>
        <dbReference type="SMART" id="SM00244"/>
    </source>
</evidence>
<name>A0A1M4VLX9_9BACL</name>
<reference evidence="3 4" key="1">
    <citation type="submission" date="2016-11" db="EMBL/GenBank/DDBJ databases">
        <authorList>
            <person name="Jaros S."/>
            <person name="Januszkiewicz K."/>
            <person name="Wedrychowicz H."/>
        </authorList>
    </citation>
    <scope>NUCLEOTIDE SEQUENCE [LARGE SCALE GENOMIC DNA]</scope>
    <source>
        <strain evidence="3 4">DSM 44666</strain>
    </source>
</reference>
<dbReference type="PANTHER" id="PTHR43446:SF1">
    <property type="entry name" value="BAND 7 DOMAIN-CONTAINING PROTEIN"/>
    <property type="match status" value="1"/>
</dbReference>
<dbReference type="OrthoDB" id="9813479at2"/>
<keyword evidence="1" id="KW-1133">Transmembrane helix</keyword>
<keyword evidence="1" id="KW-0472">Membrane</keyword>
<dbReference type="InterPro" id="IPR001107">
    <property type="entry name" value="Band_7"/>
</dbReference>
<accession>A0A1M4VLX9</accession>
<evidence type="ECO:0000256" key="1">
    <source>
        <dbReference type="SAM" id="Phobius"/>
    </source>
</evidence>
<dbReference type="RefSeq" id="WP_073153995.1">
    <property type="nucleotide sequence ID" value="NZ_FQVL01000002.1"/>
</dbReference>
<dbReference type="GO" id="GO:0008233">
    <property type="term" value="F:peptidase activity"/>
    <property type="evidence" value="ECO:0007669"/>
    <property type="project" value="UniProtKB-KW"/>
</dbReference>
<gene>
    <name evidence="3" type="ORF">SAMN05444392_102421</name>
</gene>
<dbReference type="CDD" id="cd03402">
    <property type="entry name" value="SPFH_like_u2"/>
    <property type="match status" value="1"/>
</dbReference>
<evidence type="ECO:0000313" key="4">
    <source>
        <dbReference type="Proteomes" id="UP000184476"/>
    </source>
</evidence>
<keyword evidence="1" id="KW-0812">Transmembrane</keyword>
<keyword evidence="3" id="KW-0645">Protease</keyword>
<dbReference type="InterPro" id="IPR036013">
    <property type="entry name" value="Band_7/SPFH_dom_sf"/>
</dbReference>
<dbReference type="Pfam" id="PF01145">
    <property type="entry name" value="Band_7"/>
    <property type="match status" value="1"/>
</dbReference>
<dbReference type="STRING" id="112248.SAMN05444392_102421"/>
<dbReference type="Gene3D" id="3.30.479.30">
    <property type="entry name" value="Band 7 domain"/>
    <property type="match status" value="1"/>
</dbReference>
<keyword evidence="4" id="KW-1185">Reference proteome</keyword>
<evidence type="ECO:0000313" key="3">
    <source>
        <dbReference type="EMBL" id="SHE69842.1"/>
    </source>
</evidence>
<dbReference type="SMART" id="SM00244">
    <property type="entry name" value="PHB"/>
    <property type="match status" value="1"/>
</dbReference>
<feature type="transmembrane region" description="Helical" evidence="1">
    <location>
        <begin position="39"/>
        <end position="61"/>
    </location>
</feature>
<sequence>MNHQEKRAHRINGFIMLFLWLILAVVDLVLIGASFEIPAMFVVTILLSIFLIISLGGFILIQPNQARVLTFFGKYTGSVKENGFFWVNPLASKQNISLKIHNFTSDKLKVNDLDGNPILIGAVVVWRVVDTTKALFDVDDYEHFVELQSETAIRTLASRYPYDTQSHEELSLRGMTEEISDQLRQQLQERMEQAGVEIIESRISHLAYAPEIAQAMLRRQQAQAVIVARQKIVEGAMGMVEQALQHLEKSGVVELDEERKASMANNLLVALVSDGEAQPVINTGSLYS</sequence>
<dbReference type="AlphaFoldDB" id="A0A1M4VLX9"/>
<dbReference type="GO" id="GO:0006508">
    <property type="term" value="P:proteolysis"/>
    <property type="evidence" value="ECO:0007669"/>
    <property type="project" value="UniProtKB-KW"/>
</dbReference>
<protein>
    <submittedName>
        <fullName evidence="3">Regulator of protease activity HflC, stomatin/prohibitin superfamily</fullName>
    </submittedName>
</protein>
<keyword evidence="3" id="KW-0378">Hydrolase</keyword>
<dbReference type="SUPFAM" id="SSF117892">
    <property type="entry name" value="Band 7/SPFH domain"/>
    <property type="match status" value="1"/>
</dbReference>
<proteinExistence type="predicted"/>
<feature type="transmembrane region" description="Helical" evidence="1">
    <location>
        <begin position="12"/>
        <end position="33"/>
    </location>
</feature>
<dbReference type="PANTHER" id="PTHR43446">
    <property type="entry name" value="MEMBRANE PROTEIN-RELATED"/>
    <property type="match status" value="1"/>
</dbReference>
<feature type="domain" description="Band 7" evidence="2">
    <location>
        <begin position="56"/>
        <end position="220"/>
    </location>
</feature>
<dbReference type="EMBL" id="FQVL01000002">
    <property type="protein sequence ID" value="SHE69842.1"/>
    <property type="molecule type" value="Genomic_DNA"/>
</dbReference>
<dbReference type="Proteomes" id="UP000184476">
    <property type="component" value="Unassembled WGS sequence"/>
</dbReference>